<accession>A0ABU4SGL2</accession>
<dbReference type="Proteomes" id="UP001271640">
    <property type="component" value="Unassembled WGS sequence"/>
</dbReference>
<keyword evidence="3" id="KW-1185">Reference proteome</keyword>
<protein>
    <submittedName>
        <fullName evidence="2">Uncharacterized protein</fullName>
    </submittedName>
</protein>
<organism evidence="2 3">
    <name type="scientific">Xenorhabdus littoralis</name>
    <dbReference type="NCBI Taxonomy" id="2582835"/>
    <lineage>
        <taxon>Bacteria</taxon>
        <taxon>Pseudomonadati</taxon>
        <taxon>Pseudomonadota</taxon>
        <taxon>Gammaproteobacteria</taxon>
        <taxon>Enterobacterales</taxon>
        <taxon>Morganellaceae</taxon>
        <taxon>Xenorhabdus</taxon>
    </lineage>
</organism>
<feature type="transmembrane region" description="Helical" evidence="1">
    <location>
        <begin position="131"/>
        <end position="150"/>
    </location>
</feature>
<evidence type="ECO:0000256" key="1">
    <source>
        <dbReference type="SAM" id="Phobius"/>
    </source>
</evidence>
<feature type="transmembrane region" description="Helical" evidence="1">
    <location>
        <begin position="331"/>
        <end position="350"/>
    </location>
</feature>
<feature type="transmembrane region" description="Helical" evidence="1">
    <location>
        <begin position="181"/>
        <end position="196"/>
    </location>
</feature>
<sequence>MNLFIADALEYKGKINKLAAGNKNLILFLLFLFIPAKSGGVFNGLIHLSHYIVIPNSATSCFYLSIIFLLIYIVFYSLQKNLLPLRHSNGFISSLINDRTFFSCRIIFMIYSSIPISLFFLISLLSDNNNIVSHIASILFLITSFAVIGFSLSELMIIHTVILSFLFILLSIFRYNPLCDFLYTIIILSLAFQLFIQTKKNNKNNIVISGIFLQRLPSFHFINGINFLSTNKTFCLNIINSMIISFTVAYLARQETPEKTNDIAIIFFGYTLYISMILFYKIIQNNENHLRYLINFISIKNLSFLKCCLSFSFFSVSCIFFSLFLMPLFPMTLFIYYCIMSIFTTLICLLRTQYTKLIALCFIVLSSYLWGHFYA</sequence>
<feature type="transmembrane region" description="Helical" evidence="1">
    <location>
        <begin position="304"/>
        <end position="325"/>
    </location>
</feature>
<name>A0ABU4SGL2_9GAMM</name>
<comment type="caution">
    <text evidence="2">The sequence shown here is derived from an EMBL/GenBank/DDBJ whole genome shotgun (WGS) entry which is preliminary data.</text>
</comment>
<feature type="transmembrane region" description="Helical" evidence="1">
    <location>
        <begin position="264"/>
        <end position="283"/>
    </location>
</feature>
<feature type="transmembrane region" description="Helical" evidence="1">
    <location>
        <begin position="106"/>
        <end position="125"/>
    </location>
</feature>
<dbReference type="RefSeq" id="WP_319924466.1">
    <property type="nucleotide sequence ID" value="NZ_VCDP01000002.1"/>
</dbReference>
<proteinExistence type="predicted"/>
<evidence type="ECO:0000313" key="2">
    <source>
        <dbReference type="EMBL" id="MDX7997729.1"/>
    </source>
</evidence>
<reference evidence="3" key="1">
    <citation type="journal article" date="2024" name="Toxins">
        <title>Genome Sequence Analysis of Native Xenorhabdus Strains Isolated from Entomopathogenic Nematodes in Argentina.</title>
        <authorList>
            <person name="Palma L."/>
            <person name="Frizzo L."/>
            <person name="Kaiser S."/>
            <person name="Berry C."/>
            <person name="Caballero P."/>
            <person name="Bode H.B."/>
            <person name="Del Valle E.E."/>
        </authorList>
    </citation>
    <scope>NUCLEOTIDE SEQUENCE [LARGE SCALE GENOMIC DNA]</scope>
    <source>
        <strain evidence="3">Reich</strain>
    </source>
</reference>
<feature type="transmembrane region" description="Helical" evidence="1">
    <location>
        <begin position="52"/>
        <end position="78"/>
    </location>
</feature>
<gene>
    <name evidence="2" type="ORF">FE394_00580</name>
</gene>
<evidence type="ECO:0000313" key="3">
    <source>
        <dbReference type="Proteomes" id="UP001271640"/>
    </source>
</evidence>
<dbReference type="EMBL" id="VCDP01000002">
    <property type="protein sequence ID" value="MDX7997729.1"/>
    <property type="molecule type" value="Genomic_DNA"/>
</dbReference>
<keyword evidence="1" id="KW-0812">Transmembrane</keyword>
<keyword evidence="1" id="KW-1133">Transmembrane helix</keyword>
<feature type="transmembrane region" description="Helical" evidence="1">
    <location>
        <begin position="25"/>
        <end position="46"/>
    </location>
</feature>
<keyword evidence="1" id="KW-0472">Membrane</keyword>
<feature type="transmembrane region" description="Helical" evidence="1">
    <location>
        <begin position="357"/>
        <end position="374"/>
    </location>
</feature>
<feature type="transmembrane region" description="Helical" evidence="1">
    <location>
        <begin position="234"/>
        <end position="252"/>
    </location>
</feature>
<feature type="transmembrane region" description="Helical" evidence="1">
    <location>
        <begin position="157"/>
        <end position="175"/>
    </location>
</feature>